<comment type="caution">
    <text evidence="2">The sequence shown here is derived from an EMBL/GenBank/DDBJ whole genome shotgun (WGS) entry which is preliminary data.</text>
</comment>
<dbReference type="AlphaFoldDB" id="A0A8H3FDV2"/>
<sequence>MHRLLNSAEYQHYLQHFWEPFRVVGEGDPGPGQGQLDVTLRAIVRPYEMDEDGVIYIWPGERVCRYLFPIPVPPGALPLPQMICGKTMAHLGSLRGHIRYFHKVPIDGLRSILGGGALSQPQAQQAINFYREFNSHIAVALIRQAEMGRQVVHGGPATSHGQAAIAGPHADDAADAGADADNAGNEQARNPSQDDPTADQPQRPGYLETVLSDANDGGDEQAQGSSQNNTTADQSKRPSYFDVVLS</sequence>
<feature type="compositionally biased region" description="Low complexity" evidence="1">
    <location>
        <begin position="175"/>
        <end position="184"/>
    </location>
</feature>
<proteinExistence type="predicted"/>
<feature type="compositionally biased region" description="Polar residues" evidence="1">
    <location>
        <begin position="185"/>
        <end position="195"/>
    </location>
</feature>
<accession>A0A8H3FDV2</accession>
<evidence type="ECO:0000256" key="1">
    <source>
        <dbReference type="SAM" id="MobiDB-lite"/>
    </source>
</evidence>
<reference evidence="2" key="1">
    <citation type="submission" date="2021-03" db="EMBL/GenBank/DDBJ databases">
        <authorList>
            <person name="Tagirdzhanova G."/>
        </authorList>
    </citation>
    <scope>NUCLEOTIDE SEQUENCE</scope>
</reference>
<feature type="compositionally biased region" description="Polar residues" evidence="1">
    <location>
        <begin position="222"/>
        <end position="233"/>
    </location>
</feature>
<keyword evidence="3" id="KW-1185">Reference proteome</keyword>
<evidence type="ECO:0000313" key="3">
    <source>
        <dbReference type="Proteomes" id="UP000664169"/>
    </source>
</evidence>
<evidence type="ECO:0000313" key="2">
    <source>
        <dbReference type="EMBL" id="CAF9921810.1"/>
    </source>
</evidence>
<feature type="region of interest" description="Disordered" evidence="1">
    <location>
        <begin position="152"/>
        <end position="246"/>
    </location>
</feature>
<protein>
    <submittedName>
        <fullName evidence="2">Uncharacterized protein</fullName>
    </submittedName>
</protein>
<dbReference type="Proteomes" id="UP000664169">
    <property type="component" value="Unassembled WGS sequence"/>
</dbReference>
<organism evidence="2 3">
    <name type="scientific">Gomphillus americanus</name>
    <dbReference type="NCBI Taxonomy" id="1940652"/>
    <lineage>
        <taxon>Eukaryota</taxon>
        <taxon>Fungi</taxon>
        <taxon>Dikarya</taxon>
        <taxon>Ascomycota</taxon>
        <taxon>Pezizomycotina</taxon>
        <taxon>Lecanoromycetes</taxon>
        <taxon>OSLEUM clade</taxon>
        <taxon>Ostropomycetidae</taxon>
        <taxon>Ostropales</taxon>
        <taxon>Graphidaceae</taxon>
        <taxon>Gomphilloideae</taxon>
        <taxon>Gomphillus</taxon>
    </lineage>
</organism>
<name>A0A8H3FDV2_9LECA</name>
<dbReference type="EMBL" id="CAJPDQ010000017">
    <property type="protein sequence ID" value="CAF9921810.1"/>
    <property type="molecule type" value="Genomic_DNA"/>
</dbReference>
<gene>
    <name evidence="2" type="ORF">GOMPHAMPRED_002407</name>
</gene>